<comment type="caution">
    <text evidence="9">The sequence shown here is derived from an EMBL/GenBank/DDBJ whole genome shotgun (WGS) entry which is preliminary data.</text>
</comment>
<dbReference type="InterPro" id="IPR003474">
    <property type="entry name" value="Glcn_transporter"/>
</dbReference>
<feature type="transmembrane region" description="Helical" evidence="8">
    <location>
        <begin position="587"/>
        <end position="609"/>
    </location>
</feature>
<evidence type="ECO:0000256" key="7">
    <source>
        <dbReference type="ARBA" id="ARBA00049663"/>
    </source>
</evidence>
<dbReference type="PANTHER" id="PTHR30354:SF22">
    <property type="entry name" value="HIGH-AFFINITY GLUCONATE TRANSPORTER"/>
    <property type="match status" value="1"/>
</dbReference>
<feature type="transmembrane region" description="Helical" evidence="8">
    <location>
        <begin position="19"/>
        <end position="37"/>
    </location>
</feature>
<evidence type="ECO:0000313" key="9">
    <source>
        <dbReference type="EMBL" id="PQO44556.1"/>
    </source>
</evidence>
<dbReference type="OrthoDB" id="9787129at2"/>
<evidence type="ECO:0000256" key="4">
    <source>
        <dbReference type="ARBA" id="ARBA00022692"/>
    </source>
</evidence>
<keyword evidence="4 8" id="KW-0812">Transmembrane</keyword>
<dbReference type="GO" id="GO:0015128">
    <property type="term" value="F:gluconate transmembrane transporter activity"/>
    <property type="evidence" value="ECO:0007669"/>
    <property type="project" value="InterPro"/>
</dbReference>
<evidence type="ECO:0000256" key="2">
    <source>
        <dbReference type="ARBA" id="ARBA00022448"/>
    </source>
</evidence>
<accession>A0A2S8GJF7</accession>
<gene>
    <name evidence="9" type="ORF">C5Y93_19305</name>
</gene>
<keyword evidence="2" id="KW-0813">Transport</keyword>
<evidence type="ECO:0000256" key="6">
    <source>
        <dbReference type="ARBA" id="ARBA00023136"/>
    </source>
</evidence>
<dbReference type="PANTHER" id="PTHR30354">
    <property type="entry name" value="GNT FAMILY GLUCONATE TRANSPORTER"/>
    <property type="match status" value="1"/>
</dbReference>
<evidence type="ECO:0000313" key="10">
    <source>
        <dbReference type="Proteomes" id="UP000237819"/>
    </source>
</evidence>
<feature type="transmembrane region" description="Helical" evidence="8">
    <location>
        <begin position="421"/>
        <end position="441"/>
    </location>
</feature>
<feature type="transmembrane region" description="Helical" evidence="8">
    <location>
        <begin position="192"/>
        <end position="214"/>
    </location>
</feature>
<proteinExistence type="inferred from homology"/>
<keyword evidence="3" id="KW-1003">Cell membrane</keyword>
<feature type="transmembrane region" description="Helical" evidence="8">
    <location>
        <begin position="548"/>
        <end position="566"/>
    </location>
</feature>
<keyword evidence="5 8" id="KW-1133">Transmembrane helix</keyword>
<keyword evidence="6 8" id="KW-0472">Membrane</keyword>
<comment type="subcellular location">
    <subcellularLocation>
        <location evidence="1">Cell membrane</location>
        <topology evidence="1">Multi-pass membrane protein</topology>
    </subcellularLocation>
</comment>
<feature type="transmembrane region" description="Helical" evidence="8">
    <location>
        <begin position="43"/>
        <end position="61"/>
    </location>
</feature>
<feature type="transmembrane region" description="Helical" evidence="8">
    <location>
        <begin position="461"/>
        <end position="482"/>
    </location>
</feature>
<protein>
    <submittedName>
        <fullName evidence="9">Gluconate permease</fullName>
    </submittedName>
</protein>
<organism evidence="9 10">
    <name type="scientific">Blastopirellula marina</name>
    <dbReference type="NCBI Taxonomy" id="124"/>
    <lineage>
        <taxon>Bacteria</taxon>
        <taxon>Pseudomonadati</taxon>
        <taxon>Planctomycetota</taxon>
        <taxon>Planctomycetia</taxon>
        <taxon>Pirellulales</taxon>
        <taxon>Pirellulaceae</taxon>
        <taxon>Blastopirellula</taxon>
    </lineage>
</organism>
<evidence type="ECO:0000256" key="3">
    <source>
        <dbReference type="ARBA" id="ARBA00022475"/>
    </source>
</evidence>
<dbReference type="Pfam" id="PF02447">
    <property type="entry name" value="GntP_permease"/>
    <property type="match status" value="2"/>
</dbReference>
<dbReference type="GO" id="GO:0005886">
    <property type="term" value="C:plasma membrane"/>
    <property type="evidence" value="ECO:0007669"/>
    <property type="project" value="UniProtKB-SubCell"/>
</dbReference>
<reference evidence="9 10" key="1">
    <citation type="submission" date="2018-02" db="EMBL/GenBank/DDBJ databases">
        <title>Comparative genomes isolates from brazilian mangrove.</title>
        <authorList>
            <person name="Araujo J.E."/>
            <person name="Taketani R.G."/>
            <person name="Silva M.C.P."/>
            <person name="Loureco M.V."/>
            <person name="Andreote F.D."/>
        </authorList>
    </citation>
    <scope>NUCLEOTIDE SEQUENCE [LARGE SCALE GENOMIC DNA]</scope>
    <source>
        <strain evidence="9 10">Nap-Phe MGV</strain>
    </source>
</reference>
<evidence type="ECO:0000256" key="8">
    <source>
        <dbReference type="SAM" id="Phobius"/>
    </source>
</evidence>
<dbReference type="Proteomes" id="UP000237819">
    <property type="component" value="Unassembled WGS sequence"/>
</dbReference>
<feature type="transmembrane region" description="Helical" evidence="8">
    <location>
        <begin position="68"/>
        <end position="89"/>
    </location>
</feature>
<evidence type="ECO:0000256" key="5">
    <source>
        <dbReference type="ARBA" id="ARBA00022989"/>
    </source>
</evidence>
<name>A0A2S8GJF7_9BACT</name>
<evidence type="ECO:0000256" key="1">
    <source>
        <dbReference type="ARBA" id="ARBA00004651"/>
    </source>
</evidence>
<feature type="transmembrane region" description="Helical" evidence="8">
    <location>
        <begin position="154"/>
        <end position="172"/>
    </location>
</feature>
<sequence length="612" mass="64672">MTPLDFCLVGQSLLTDDQYALLCLLVGMATVLGLIIVVRANAFLALIAAAMVVSLMADGAIQDKFSRVAGAFGGTAGGVGIVIALAAVIGKCMLDSGAADRVVRAFMAIFGEKRSPIALMGSGFVLAVPVFFDTVFYLLVPLGRSMFRKTQKNYLLYVMAIATGGAITHTLVPPTPGPLVVADQLNVDKGLMILIGAMIAFPAACAGLWFSSLVNRLMPLPMRPLGAEPEPEAIPDDKLPSLWISLAPVLLPVLLISMNTILTTLADAERAAQLRSGDIADWNSFRGRLQADTAAEGDGTNFGKHVISTIRGDGNDQEREELASLLLQDGSLNDGQKEVALAGLNKYLLLNKDFPKNPDAFLGSRLSSTAQSLARKPVARMSPVEAERMNRETLESVYDDDVIKPHTWETTKRRMANISAMFGDANFALLISAVIAMWTLAVQRELSLKELTTAVEISLMSGGLIILITAAGGAFGAMLTVANVGNAIQNMFPIGSDAESAKLMILVLGFGISAVLKIAQGSSTVAMITSSGMLASLAAPETLGCHPVYLAVSIGAGSLIGSWMNDSGFWIFAKMSGLTEVEALKSWTLLLLVLGTTSFLTALLMAAFLPLV</sequence>
<dbReference type="AlphaFoldDB" id="A0A2S8GJF7"/>
<comment type="similarity">
    <text evidence="7">Belongs to the GntP permease family.</text>
</comment>
<dbReference type="RefSeq" id="WP_105337083.1">
    <property type="nucleotide sequence ID" value="NZ_PUHZ01000019.1"/>
</dbReference>
<feature type="transmembrane region" description="Helical" evidence="8">
    <location>
        <begin position="503"/>
        <end position="528"/>
    </location>
</feature>
<dbReference type="EMBL" id="PUHZ01000019">
    <property type="protein sequence ID" value="PQO44556.1"/>
    <property type="molecule type" value="Genomic_DNA"/>
</dbReference>
<feature type="transmembrane region" description="Helical" evidence="8">
    <location>
        <begin position="117"/>
        <end position="142"/>
    </location>
</feature>